<dbReference type="EMBL" id="JAEACQ010000122">
    <property type="protein sequence ID" value="MBL7625956.1"/>
    <property type="molecule type" value="Genomic_DNA"/>
</dbReference>
<organism evidence="4 5">
    <name type="scientific">Frankia nepalensis</name>
    <dbReference type="NCBI Taxonomy" id="1836974"/>
    <lineage>
        <taxon>Bacteria</taxon>
        <taxon>Bacillati</taxon>
        <taxon>Actinomycetota</taxon>
        <taxon>Actinomycetes</taxon>
        <taxon>Frankiales</taxon>
        <taxon>Frankiaceae</taxon>
        <taxon>Frankia</taxon>
    </lineage>
</organism>
<comment type="caution">
    <text evidence="4">The sequence shown here is derived from an EMBL/GenBank/DDBJ whole genome shotgun (WGS) entry which is preliminary data.</text>
</comment>
<evidence type="ECO:0000256" key="2">
    <source>
        <dbReference type="RuleBase" id="RU003616"/>
    </source>
</evidence>
<dbReference type="AlphaFoldDB" id="A0A937R655"/>
<dbReference type="CDD" id="cd06464">
    <property type="entry name" value="ACD_sHsps-like"/>
    <property type="match status" value="1"/>
</dbReference>
<keyword evidence="5" id="KW-1185">Reference proteome</keyword>
<dbReference type="SUPFAM" id="SSF49764">
    <property type="entry name" value="HSP20-like chaperones"/>
    <property type="match status" value="1"/>
</dbReference>
<dbReference type="InterPro" id="IPR031107">
    <property type="entry name" value="Small_HSP"/>
</dbReference>
<gene>
    <name evidence="4" type="ORF">I7412_01930</name>
</gene>
<evidence type="ECO:0000313" key="5">
    <source>
        <dbReference type="Proteomes" id="UP000604475"/>
    </source>
</evidence>
<protein>
    <submittedName>
        <fullName evidence="4">Hsp20/alpha crystallin family protein</fullName>
    </submittedName>
</protein>
<name>A0A937R655_9ACTN</name>
<accession>A0A937R655</accession>
<comment type="similarity">
    <text evidence="1 2">Belongs to the small heat shock protein (HSP20) family.</text>
</comment>
<evidence type="ECO:0000256" key="1">
    <source>
        <dbReference type="PROSITE-ProRule" id="PRU00285"/>
    </source>
</evidence>
<dbReference type="InterPro" id="IPR002068">
    <property type="entry name" value="A-crystallin/Hsp20_dom"/>
</dbReference>
<dbReference type="PROSITE" id="PS01031">
    <property type="entry name" value="SHSP"/>
    <property type="match status" value="1"/>
</dbReference>
<dbReference type="Gene3D" id="2.60.40.790">
    <property type="match status" value="1"/>
</dbReference>
<reference evidence="4" key="1">
    <citation type="submission" date="2020-12" db="EMBL/GenBank/DDBJ databases">
        <title>Genomic characterization of non-nitrogen-fixing Frankia strains.</title>
        <authorList>
            <person name="Carlos-Shanley C."/>
            <person name="Guerra T."/>
            <person name="Hahn D."/>
        </authorList>
    </citation>
    <scope>NUCLEOTIDE SEQUENCE</scope>
    <source>
        <strain evidence="4">CN6</strain>
    </source>
</reference>
<sequence length="156" mass="17534">MALPTRGDRPMLARWDPFREIEDAWSKMGSLLGDVVSGGAPEGRTFGTLTSMVTPVDVEETDDAFVVELDLPGVAREDVMIDLRDNELVVSGEIRERERTGKLRRQTRRVGRFEHRVTLPGEVDPDSVRATLRDGVLTLQCAKRQVSHPKRIEIEP</sequence>
<feature type="domain" description="SHSP" evidence="3">
    <location>
        <begin position="47"/>
        <end position="156"/>
    </location>
</feature>
<proteinExistence type="inferred from homology"/>
<dbReference type="Pfam" id="PF00011">
    <property type="entry name" value="HSP20"/>
    <property type="match status" value="1"/>
</dbReference>
<dbReference type="PANTHER" id="PTHR11527">
    <property type="entry name" value="HEAT-SHOCK PROTEIN 20 FAMILY MEMBER"/>
    <property type="match status" value="1"/>
</dbReference>
<dbReference type="InterPro" id="IPR008978">
    <property type="entry name" value="HSP20-like_chaperone"/>
</dbReference>
<dbReference type="Proteomes" id="UP000604475">
    <property type="component" value="Unassembled WGS sequence"/>
</dbReference>
<evidence type="ECO:0000259" key="3">
    <source>
        <dbReference type="PROSITE" id="PS01031"/>
    </source>
</evidence>
<dbReference type="RefSeq" id="WP_203006756.1">
    <property type="nucleotide sequence ID" value="NZ_JADWYU010000396.1"/>
</dbReference>
<evidence type="ECO:0000313" key="4">
    <source>
        <dbReference type="EMBL" id="MBL7625956.1"/>
    </source>
</evidence>